<accession>A0A0E2HH53</accession>
<dbReference type="PATRIC" id="fig|999408.3.peg.176"/>
<proteinExistence type="predicted"/>
<dbReference type="AlphaFoldDB" id="A0A0E2HH53"/>
<dbReference type="Proteomes" id="UP000013085">
    <property type="component" value="Unassembled WGS sequence"/>
</dbReference>
<organism evidence="1 2">
    <name type="scientific">[Clostridium] clostridioforme 90A8</name>
    <dbReference type="NCBI Taxonomy" id="999408"/>
    <lineage>
        <taxon>Bacteria</taxon>
        <taxon>Bacillati</taxon>
        <taxon>Bacillota</taxon>
        <taxon>Clostridia</taxon>
        <taxon>Lachnospirales</taxon>
        <taxon>Lachnospiraceae</taxon>
        <taxon>Enterocloster</taxon>
    </lineage>
</organism>
<evidence type="ECO:0000313" key="1">
    <source>
        <dbReference type="EMBL" id="ENZ20232.1"/>
    </source>
</evidence>
<sequence length="132" mass="14764">MTGRNSFVDWCIAAGCGQEQEDAPIVCGCCSVNIELEPGKGFEGEELLITSGEDENRPIRDYAAEKAAQCNTRRHSKAPSVFGTWYYYGLTVTYEDVALCLSEIQRKKLPFDVFQVDEGWENGNRIKSFPVP</sequence>
<gene>
    <name evidence="1" type="ORF">HMPREF1090_00161</name>
</gene>
<dbReference type="EMBL" id="AGYR01000001">
    <property type="protein sequence ID" value="ENZ20232.1"/>
    <property type="molecule type" value="Genomic_DNA"/>
</dbReference>
<dbReference type="Gene3D" id="3.20.20.70">
    <property type="entry name" value="Aldolase class I"/>
    <property type="match status" value="1"/>
</dbReference>
<dbReference type="InterPro" id="IPR013785">
    <property type="entry name" value="Aldolase_TIM"/>
</dbReference>
<evidence type="ECO:0000313" key="2">
    <source>
        <dbReference type="Proteomes" id="UP000013085"/>
    </source>
</evidence>
<name>A0A0E2HH53_9FIRM</name>
<dbReference type="RefSeq" id="WP_002593195.1">
    <property type="nucleotide sequence ID" value="NZ_KB850976.1"/>
</dbReference>
<comment type="caution">
    <text evidence="1">The sequence shown here is derived from an EMBL/GenBank/DDBJ whole genome shotgun (WGS) entry which is preliminary data.</text>
</comment>
<reference evidence="1 2" key="1">
    <citation type="submission" date="2013-01" db="EMBL/GenBank/DDBJ databases">
        <title>The Genome Sequence of Clostridium clostridioforme 90A8.</title>
        <authorList>
            <consortium name="The Broad Institute Genome Sequencing Platform"/>
            <person name="Earl A."/>
            <person name="Ward D."/>
            <person name="Feldgarden M."/>
            <person name="Gevers D."/>
            <person name="Courvalin P."/>
            <person name="Lambert T."/>
            <person name="Walker B."/>
            <person name="Young S.K."/>
            <person name="Zeng Q."/>
            <person name="Gargeya S."/>
            <person name="Fitzgerald M."/>
            <person name="Haas B."/>
            <person name="Abouelleil A."/>
            <person name="Alvarado L."/>
            <person name="Arachchi H.M."/>
            <person name="Berlin A.M."/>
            <person name="Chapman S.B."/>
            <person name="Dewar J."/>
            <person name="Goldberg J."/>
            <person name="Griggs A."/>
            <person name="Gujja S."/>
            <person name="Hansen M."/>
            <person name="Howarth C."/>
            <person name="Imamovic A."/>
            <person name="Larimer J."/>
            <person name="McCowan C."/>
            <person name="Murphy C."/>
            <person name="Neiman D."/>
            <person name="Pearson M."/>
            <person name="Priest M."/>
            <person name="Roberts A."/>
            <person name="Saif S."/>
            <person name="Shea T."/>
            <person name="Sisk P."/>
            <person name="Sykes S."/>
            <person name="Wortman J."/>
            <person name="Nusbaum C."/>
            <person name="Birren B."/>
        </authorList>
    </citation>
    <scope>NUCLEOTIDE SEQUENCE [LARGE SCALE GENOMIC DNA]</scope>
    <source>
        <strain evidence="1 2">90A8</strain>
    </source>
</reference>
<protein>
    <recommendedName>
        <fullName evidence="3">Alpha-galactosidase</fullName>
    </recommendedName>
</protein>
<dbReference type="HOGENOM" id="CLU_1913421_0_0_9"/>
<evidence type="ECO:0008006" key="3">
    <source>
        <dbReference type="Google" id="ProtNLM"/>
    </source>
</evidence>